<feature type="region of interest" description="Disordered" evidence="1">
    <location>
        <begin position="235"/>
        <end position="256"/>
    </location>
</feature>
<accession>A0ABV2M791</accession>
<keyword evidence="4" id="KW-1185">Reference proteome</keyword>
<sequence length="370" mass="42141">MSKFLKFIVHFVIICTIAIVLGLALPPFFGVKTVIVDNKNKETNLAMGSVTYAIPVKTETVNAGAPILVQDGEGTYRYNLVSVDRQTNTGVAIDPEAAASENINVSVKNWVPKVVVTVPLIGYLMAATESTEGIIVLALAVLFLIILYVIAELWKKPETLDEYEDLQGDRRYLKTQKELKMEEKAREKRMQEEDRELLYGEKDRRKRAKKEEKERRKKIRTGGFVDEIYEDDLEEERPVRRQERSGVRPENMQAATSEAHELLKKEIAAATAEEAAAMEIPADHTEELPSFRELQEERVRMKREEEEWEEEEAPVEIKKMAMPVWTASQLADKAKREGDAPDIVRDSITKVTFFDYSDILGGDTEESEEE</sequence>
<feature type="transmembrane region" description="Helical" evidence="2">
    <location>
        <begin position="133"/>
        <end position="151"/>
    </location>
</feature>
<keyword evidence="2" id="KW-1133">Transmembrane helix</keyword>
<protein>
    <recommendedName>
        <fullName evidence="5">Signal peptidase I</fullName>
    </recommendedName>
</protein>
<dbReference type="EMBL" id="JBEPMJ010000019">
    <property type="protein sequence ID" value="MET3751227.1"/>
    <property type="molecule type" value="Genomic_DNA"/>
</dbReference>
<evidence type="ECO:0000313" key="4">
    <source>
        <dbReference type="Proteomes" id="UP001549106"/>
    </source>
</evidence>
<evidence type="ECO:0000256" key="2">
    <source>
        <dbReference type="SAM" id="Phobius"/>
    </source>
</evidence>
<evidence type="ECO:0008006" key="5">
    <source>
        <dbReference type="Google" id="ProtNLM"/>
    </source>
</evidence>
<reference evidence="3 4" key="1">
    <citation type="submission" date="2024-06" db="EMBL/GenBank/DDBJ databases">
        <title>Genomic Encyclopedia of Type Strains, Phase IV (KMG-IV): sequencing the most valuable type-strain genomes for metagenomic binning, comparative biology and taxonomic classification.</title>
        <authorList>
            <person name="Goeker M."/>
        </authorList>
    </citation>
    <scope>NUCLEOTIDE SEQUENCE [LARGE SCALE GENOMIC DNA]</scope>
    <source>
        <strain evidence="3 4">DSM 29492</strain>
    </source>
</reference>
<evidence type="ECO:0000313" key="3">
    <source>
        <dbReference type="EMBL" id="MET3751227.1"/>
    </source>
</evidence>
<feature type="transmembrane region" description="Helical" evidence="2">
    <location>
        <begin position="7"/>
        <end position="29"/>
    </location>
</feature>
<dbReference type="RefSeq" id="WP_257465035.1">
    <property type="nucleotide sequence ID" value="NZ_BAABXP010000002.1"/>
</dbReference>
<dbReference type="Proteomes" id="UP001549106">
    <property type="component" value="Unassembled WGS sequence"/>
</dbReference>
<comment type="caution">
    <text evidence="3">The sequence shown here is derived from an EMBL/GenBank/DDBJ whole genome shotgun (WGS) entry which is preliminary data.</text>
</comment>
<keyword evidence="2" id="KW-0472">Membrane</keyword>
<organism evidence="3 4">
    <name type="scientific">Blautia caecimuris</name>
    <dbReference type="NCBI Taxonomy" id="1796615"/>
    <lineage>
        <taxon>Bacteria</taxon>
        <taxon>Bacillati</taxon>
        <taxon>Bacillota</taxon>
        <taxon>Clostridia</taxon>
        <taxon>Lachnospirales</taxon>
        <taxon>Lachnospiraceae</taxon>
        <taxon>Blautia</taxon>
    </lineage>
</organism>
<feature type="compositionally biased region" description="Basic and acidic residues" evidence="1">
    <location>
        <begin position="236"/>
        <end position="247"/>
    </location>
</feature>
<proteinExistence type="predicted"/>
<evidence type="ECO:0000256" key="1">
    <source>
        <dbReference type="SAM" id="MobiDB-lite"/>
    </source>
</evidence>
<keyword evidence="2" id="KW-0812">Transmembrane</keyword>
<name>A0ABV2M791_9FIRM</name>
<gene>
    <name evidence="3" type="ORF">ABID24_002485</name>
</gene>